<evidence type="ECO:0000313" key="1">
    <source>
        <dbReference type="EMBL" id="KAH3776425.1"/>
    </source>
</evidence>
<proteinExistence type="predicted"/>
<dbReference type="Proteomes" id="UP000828390">
    <property type="component" value="Unassembled WGS sequence"/>
</dbReference>
<accession>A0A9D4EBU5</accession>
<keyword evidence="2" id="KW-1185">Reference proteome</keyword>
<gene>
    <name evidence="1" type="ORF">DPMN_177850</name>
</gene>
<comment type="caution">
    <text evidence="1">The sequence shown here is derived from an EMBL/GenBank/DDBJ whole genome shotgun (WGS) entry which is preliminary data.</text>
</comment>
<protein>
    <submittedName>
        <fullName evidence="1">Uncharacterized protein</fullName>
    </submittedName>
</protein>
<dbReference type="AlphaFoldDB" id="A0A9D4EBU5"/>
<reference evidence="1" key="2">
    <citation type="submission" date="2020-11" db="EMBL/GenBank/DDBJ databases">
        <authorList>
            <person name="McCartney M.A."/>
            <person name="Auch B."/>
            <person name="Kono T."/>
            <person name="Mallez S."/>
            <person name="Becker A."/>
            <person name="Gohl D.M."/>
            <person name="Silverstein K.A.T."/>
            <person name="Koren S."/>
            <person name="Bechman K.B."/>
            <person name="Herman A."/>
            <person name="Abrahante J.E."/>
            <person name="Garbe J."/>
        </authorList>
    </citation>
    <scope>NUCLEOTIDE SEQUENCE</scope>
    <source>
        <strain evidence="1">Duluth1</strain>
        <tissue evidence="1">Whole animal</tissue>
    </source>
</reference>
<sequence>MSGCLLQVPRWSLHRRRLSWSILQVPSWSGRHLKTVADCLELSYSAQTILVPSNFVRESLGTGFGCRQSVKRRAVVM</sequence>
<name>A0A9D4EBU5_DREPO</name>
<organism evidence="1 2">
    <name type="scientific">Dreissena polymorpha</name>
    <name type="common">Zebra mussel</name>
    <name type="synonym">Mytilus polymorpha</name>
    <dbReference type="NCBI Taxonomy" id="45954"/>
    <lineage>
        <taxon>Eukaryota</taxon>
        <taxon>Metazoa</taxon>
        <taxon>Spiralia</taxon>
        <taxon>Lophotrochozoa</taxon>
        <taxon>Mollusca</taxon>
        <taxon>Bivalvia</taxon>
        <taxon>Autobranchia</taxon>
        <taxon>Heteroconchia</taxon>
        <taxon>Euheterodonta</taxon>
        <taxon>Imparidentia</taxon>
        <taxon>Neoheterodontei</taxon>
        <taxon>Myida</taxon>
        <taxon>Dreissenoidea</taxon>
        <taxon>Dreissenidae</taxon>
        <taxon>Dreissena</taxon>
    </lineage>
</organism>
<evidence type="ECO:0000313" key="2">
    <source>
        <dbReference type="Proteomes" id="UP000828390"/>
    </source>
</evidence>
<dbReference type="EMBL" id="JAIWYP010000009">
    <property type="protein sequence ID" value="KAH3776425.1"/>
    <property type="molecule type" value="Genomic_DNA"/>
</dbReference>
<reference evidence="1" key="1">
    <citation type="journal article" date="2019" name="bioRxiv">
        <title>The Genome of the Zebra Mussel, Dreissena polymorpha: A Resource for Invasive Species Research.</title>
        <authorList>
            <person name="McCartney M.A."/>
            <person name="Auch B."/>
            <person name="Kono T."/>
            <person name="Mallez S."/>
            <person name="Zhang Y."/>
            <person name="Obille A."/>
            <person name="Becker A."/>
            <person name="Abrahante J.E."/>
            <person name="Garbe J."/>
            <person name="Badalamenti J.P."/>
            <person name="Herman A."/>
            <person name="Mangelson H."/>
            <person name="Liachko I."/>
            <person name="Sullivan S."/>
            <person name="Sone E.D."/>
            <person name="Koren S."/>
            <person name="Silverstein K.A.T."/>
            <person name="Beckman K.B."/>
            <person name="Gohl D.M."/>
        </authorList>
    </citation>
    <scope>NUCLEOTIDE SEQUENCE</scope>
    <source>
        <strain evidence="1">Duluth1</strain>
        <tissue evidence="1">Whole animal</tissue>
    </source>
</reference>